<protein>
    <recommendedName>
        <fullName evidence="3">DUF1871 family protein</fullName>
    </recommendedName>
</protein>
<dbReference type="AlphaFoldDB" id="A0A414P892"/>
<evidence type="ECO:0000313" key="2">
    <source>
        <dbReference type="Proteomes" id="UP000284902"/>
    </source>
</evidence>
<dbReference type="RefSeq" id="WP_118212613.1">
    <property type="nucleotide sequence ID" value="NZ_JAQEAN010000008.1"/>
</dbReference>
<comment type="caution">
    <text evidence="1">The sequence shown here is derived from an EMBL/GenBank/DDBJ whole genome shotgun (WGS) entry which is preliminary data.</text>
</comment>
<evidence type="ECO:0008006" key="3">
    <source>
        <dbReference type="Google" id="ProtNLM"/>
    </source>
</evidence>
<proteinExistence type="predicted"/>
<dbReference type="EMBL" id="QRHG01000006">
    <property type="protein sequence ID" value="RHF62363.1"/>
    <property type="molecule type" value="Genomic_DNA"/>
</dbReference>
<accession>A0A414P892</accession>
<evidence type="ECO:0000313" key="1">
    <source>
        <dbReference type="EMBL" id="RHF62363.1"/>
    </source>
</evidence>
<name>A0A414P892_9FIRM</name>
<dbReference type="Proteomes" id="UP000284902">
    <property type="component" value="Unassembled WGS sequence"/>
</dbReference>
<gene>
    <name evidence="1" type="ORF">DW672_03735</name>
</gene>
<sequence>MNKYGFMLYIKEKFPGTIDEHWNWDLLENILDFALLEYDGKSTEELIKILITIIPEVTAEERYEMGCP</sequence>
<reference evidence="1 2" key="1">
    <citation type="submission" date="2018-08" db="EMBL/GenBank/DDBJ databases">
        <title>A genome reference for cultivated species of the human gut microbiota.</title>
        <authorList>
            <person name="Zou Y."/>
            <person name="Xue W."/>
            <person name="Luo G."/>
        </authorList>
    </citation>
    <scope>NUCLEOTIDE SEQUENCE [LARGE SCALE GENOMIC DNA]</scope>
    <source>
        <strain evidence="1 2">AM25-1LB</strain>
    </source>
</reference>
<organism evidence="1 2">
    <name type="scientific">[Ruminococcus] lactaris</name>
    <dbReference type="NCBI Taxonomy" id="46228"/>
    <lineage>
        <taxon>Bacteria</taxon>
        <taxon>Bacillati</taxon>
        <taxon>Bacillota</taxon>
        <taxon>Clostridia</taxon>
        <taxon>Lachnospirales</taxon>
        <taxon>Lachnospiraceae</taxon>
        <taxon>Mediterraneibacter</taxon>
    </lineage>
</organism>